<dbReference type="RefSeq" id="WP_141613858.1">
    <property type="nucleotide sequence ID" value="NZ_CP041253.1"/>
</dbReference>
<keyword evidence="2" id="KW-1185">Reference proteome</keyword>
<evidence type="ECO:0000313" key="2">
    <source>
        <dbReference type="Proteomes" id="UP000316614"/>
    </source>
</evidence>
<dbReference type="OrthoDB" id="826125at2"/>
<dbReference type="Proteomes" id="UP000316614">
    <property type="component" value="Chromosome"/>
</dbReference>
<evidence type="ECO:0008006" key="3">
    <source>
        <dbReference type="Google" id="ProtNLM"/>
    </source>
</evidence>
<dbReference type="EMBL" id="CP041253">
    <property type="protein sequence ID" value="QDH78603.1"/>
    <property type="molecule type" value="Genomic_DNA"/>
</dbReference>
<protein>
    <recommendedName>
        <fullName evidence="3">PepSY domain-containing protein</fullName>
    </recommendedName>
</protein>
<reference evidence="1 2" key="1">
    <citation type="submission" date="2019-06" db="EMBL/GenBank/DDBJ databases">
        <title>Echinicola alkalisoli sp. nov. isolated from saline soil.</title>
        <authorList>
            <person name="Sun J.-Q."/>
            <person name="Xu L."/>
        </authorList>
    </citation>
    <scope>NUCLEOTIDE SEQUENCE [LARGE SCALE GENOMIC DNA]</scope>
    <source>
        <strain evidence="1 2">LN3S3</strain>
    </source>
</reference>
<organism evidence="1 2">
    <name type="scientific">Echinicola soli</name>
    <dbReference type="NCBI Taxonomy" id="2591634"/>
    <lineage>
        <taxon>Bacteria</taxon>
        <taxon>Pseudomonadati</taxon>
        <taxon>Bacteroidota</taxon>
        <taxon>Cytophagia</taxon>
        <taxon>Cytophagales</taxon>
        <taxon>Cyclobacteriaceae</taxon>
        <taxon>Echinicola</taxon>
    </lineage>
</organism>
<accession>A0A514CFK6</accession>
<sequence length="105" mass="11755">MERIVLVMVLFALPFASPKASSITSTLAKTPSFFVTDQREEISPEDLPKKVVQAVLDSEETNGRVVSKVFKVTESDGTVHYEIKFGTEEESLIKKYDEKGKEITD</sequence>
<proteinExistence type="predicted"/>
<evidence type="ECO:0000313" key="1">
    <source>
        <dbReference type="EMBL" id="QDH78603.1"/>
    </source>
</evidence>
<dbReference type="KEGG" id="echi:FKX85_05980"/>
<gene>
    <name evidence="1" type="ORF">FKX85_05980</name>
</gene>
<name>A0A514CFK6_9BACT</name>
<dbReference type="AlphaFoldDB" id="A0A514CFK6"/>